<proteinExistence type="predicted"/>
<feature type="compositionally biased region" description="Pro residues" evidence="1">
    <location>
        <begin position="280"/>
        <end position="290"/>
    </location>
</feature>
<accession>A0A507DD25</accession>
<organism evidence="3 4">
    <name type="scientific">Synchytrium endobioticum</name>
    <dbReference type="NCBI Taxonomy" id="286115"/>
    <lineage>
        <taxon>Eukaryota</taxon>
        <taxon>Fungi</taxon>
        <taxon>Fungi incertae sedis</taxon>
        <taxon>Chytridiomycota</taxon>
        <taxon>Chytridiomycota incertae sedis</taxon>
        <taxon>Chytridiomycetes</taxon>
        <taxon>Synchytriales</taxon>
        <taxon>Synchytriaceae</taxon>
        <taxon>Synchytrium</taxon>
    </lineage>
</organism>
<dbReference type="EMBL" id="QEAM01000046">
    <property type="protein sequence ID" value="TPX48758.1"/>
    <property type="molecule type" value="Genomic_DNA"/>
</dbReference>
<evidence type="ECO:0000313" key="3">
    <source>
        <dbReference type="EMBL" id="TPX48758.1"/>
    </source>
</evidence>
<protein>
    <submittedName>
        <fullName evidence="3">Uncharacterized protein</fullName>
    </submittedName>
</protein>
<feature type="region of interest" description="Disordered" evidence="1">
    <location>
        <begin position="229"/>
        <end position="290"/>
    </location>
</feature>
<evidence type="ECO:0000256" key="2">
    <source>
        <dbReference type="SAM" id="SignalP"/>
    </source>
</evidence>
<reference evidence="3 4" key="1">
    <citation type="journal article" date="2019" name="Sci. Rep.">
        <title>Comparative genomics of chytrid fungi reveal insights into the obligate biotrophic and pathogenic lifestyle of Synchytrium endobioticum.</title>
        <authorList>
            <person name="van de Vossenberg B.T.L.H."/>
            <person name="Warris S."/>
            <person name="Nguyen H.D.T."/>
            <person name="van Gent-Pelzer M.P.E."/>
            <person name="Joly D.L."/>
            <person name="van de Geest H.C."/>
            <person name="Bonants P.J.M."/>
            <person name="Smith D.S."/>
            <person name="Levesque C.A."/>
            <person name="van der Lee T.A.J."/>
        </authorList>
    </citation>
    <scope>NUCLEOTIDE SEQUENCE [LARGE SCALE GENOMIC DNA]</scope>
    <source>
        <strain evidence="3 4">LEV6574</strain>
    </source>
</reference>
<keyword evidence="2" id="KW-0732">Signal</keyword>
<gene>
    <name evidence="3" type="ORF">SeLEV6574_g01847</name>
</gene>
<evidence type="ECO:0000313" key="4">
    <source>
        <dbReference type="Proteomes" id="UP000320475"/>
    </source>
</evidence>
<feature type="compositionally biased region" description="Pro residues" evidence="1">
    <location>
        <begin position="168"/>
        <end position="190"/>
    </location>
</feature>
<dbReference type="Proteomes" id="UP000320475">
    <property type="component" value="Unassembled WGS sequence"/>
</dbReference>
<name>A0A507DD25_9FUNG</name>
<feature type="chain" id="PRO_5021431634" evidence="2">
    <location>
        <begin position="21"/>
        <end position="290"/>
    </location>
</feature>
<dbReference type="AlphaFoldDB" id="A0A507DD25"/>
<feature type="region of interest" description="Disordered" evidence="1">
    <location>
        <begin position="168"/>
        <end position="193"/>
    </location>
</feature>
<evidence type="ECO:0000256" key="1">
    <source>
        <dbReference type="SAM" id="MobiDB-lite"/>
    </source>
</evidence>
<comment type="caution">
    <text evidence="3">The sequence shown here is derived from an EMBL/GenBank/DDBJ whole genome shotgun (WGS) entry which is preliminary data.</text>
</comment>
<sequence>MWSHQATLLACGIICDVLSGIKGGRQSSQSSKLCYRQLSGIIQALITKRNYTPPRRPAQPHSASPTSSNPPYVPPRPAPATVKLAEPWARQVYFPSGHKTLPPAYPRNERAGAWRSAIGVNKPDVVQAADAAVRLMLEIEIMVSSRWVLRYGVQPPTATPLPPTAAIPSPAAIPPPTSTLPGAMPPPPDAPNTKHFVFPKVEEDRKPKWVPSRSSASAAIPLPAAAIPSPAAIPPPTTTLPGAMPPPPDAPKTKRFVFPKVEEDRKPKWVPSRSSASAAIPPPAAIPSVV</sequence>
<feature type="compositionally biased region" description="Pro residues" evidence="1">
    <location>
        <begin position="231"/>
        <end position="250"/>
    </location>
</feature>
<feature type="signal peptide" evidence="2">
    <location>
        <begin position="1"/>
        <end position="20"/>
    </location>
</feature>
<feature type="region of interest" description="Disordered" evidence="1">
    <location>
        <begin position="51"/>
        <end position="79"/>
    </location>
</feature>